<dbReference type="PROSITE" id="PS00514">
    <property type="entry name" value="FIBRINOGEN_C_1"/>
    <property type="match status" value="1"/>
</dbReference>
<dbReference type="HOGENOM" id="CLU_038628_1_1_1"/>
<keyword evidence="3" id="KW-0732">Signal</keyword>
<dbReference type="OrthoDB" id="6145874at2759"/>
<feature type="domain" description="Fibrinogen C-terminal" evidence="4">
    <location>
        <begin position="234"/>
        <end position="452"/>
    </location>
</feature>
<protein>
    <submittedName>
        <fullName evidence="5">GL26043</fullName>
    </submittedName>
</protein>
<dbReference type="InterPro" id="IPR050373">
    <property type="entry name" value="Fibrinogen_C-term_domain"/>
</dbReference>
<evidence type="ECO:0000256" key="3">
    <source>
        <dbReference type="SAM" id="SignalP"/>
    </source>
</evidence>
<feature type="signal peptide" evidence="3">
    <location>
        <begin position="1"/>
        <end position="17"/>
    </location>
</feature>
<feature type="coiled-coil region" evidence="2">
    <location>
        <begin position="79"/>
        <end position="167"/>
    </location>
</feature>
<evidence type="ECO:0000313" key="6">
    <source>
        <dbReference type="Proteomes" id="UP000008744"/>
    </source>
</evidence>
<accession>B4GKA6</accession>
<gene>
    <name evidence="5" type="primary">Dper\GL26043</name>
    <name evidence="5" type="ORF">Dper_GL26043</name>
</gene>
<dbReference type="EMBL" id="CH479184">
    <property type="protein sequence ID" value="EDW37072.1"/>
    <property type="molecule type" value="Genomic_DNA"/>
</dbReference>
<reference evidence="5 6" key="1">
    <citation type="journal article" date="2007" name="Nature">
        <title>Evolution of genes and genomes on the Drosophila phylogeny.</title>
        <authorList>
            <consortium name="Drosophila 12 Genomes Consortium"/>
            <person name="Clark A.G."/>
            <person name="Eisen M.B."/>
            <person name="Smith D.R."/>
            <person name="Bergman C.M."/>
            <person name="Oliver B."/>
            <person name="Markow T.A."/>
            <person name="Kaufman T.C."/>
            <person name="Kellis M."/>
            <person name="Gelbart W."/>
            <person name="Iyer V.N."/>
            <person name="Pollard D.A."/>
            <person name="Sackton T.B."/>
            <person name="Larracuente A.M."/>
            <person name="Singh N.D."/>
            <person name="Abad J.P."/>
            <person name="Abt D.N."/>
            <person name="Adryan B."/>
            <person name="Aguade M."/>
            <person name="Akashi H."/>
            <person name="Anderson W.W."/>
            <person name="Aquadro C.F."/>
            <person name="Ardell D.H."/>
            <person name="Arguello R."/>
            <person name="Artieri C.G."/>
            <person name="Barbash D.A."/>
            <person name="Barker D."/>
            <person name="Barsanti P."/>
            <person name="Batterham P."/>
            <person name="Batzoglou S."/>
            <person name="Begun D."/>
            <person name="Bhutkar A."/>
            <person name="Blanco E."/>
            <person name="Bosak S.A."/>
            <person name="Bradley R.K."/>
            <person name="Brand A.D."/>
            <person name="Brent M.R."/>
            <person name="Brooks A.N."/>
            <person name="Brown R.H."/>
            <person name="Butlin R.K."/>
            <person name="Caggese C."/>
            <person name="Calvi B.R."/>
            <person name="Bernardo de Carvalho A."/>
            <person name="Caspi A."/>
            <person name="Castrezana S."/>
            <person name="Celniker S.E."/>
            <person name="Chang J.L."/>
            <person name="Chapple C."/>
            <person name="Chatterji S."/>
            <person name="Chinwalla A."/>
            <person name="Civetta A."/>
            <person name="Clifton S.W."/>
            <person name="Comeron J.M."/>
            <person name="Costello J.C."/>
            <person name="Coyne J.A."/>
            <person name="Daub J."/>
            <person name="David R.G."/>
            <person name="Delcher A.L."/>
            <person name="Delehaunty K."/>
            <person name="Do C.B."/>
            <person name="Ebling H."/>
            <person name="Edwards K."/>
            <person name="Eickbush T."/>
            <person name="Evans J.D."/>
            <person name="Filipski A."/>
            <person name="Findeiss S."/>
            <person name="Freyhult E."/>
            <person name="Fulton L."/>
            <person name="Fulton R."/>
            <person name="Garcia A.C."/>
            <person name="Gardiner A."/>
            <person name="Garfield D.A."/>
            <person name="Garvin B.E."/>
            <person name="Gibson G."/>
            <person name="Gilbert D."/>
            <person name="Gnerre S."/>
            <person name="Godfrey J."/>
            <person name="Good R."/>
            <person name="Gotea V."/>
            <person name="Gravely B."/>
            <person name="Greenberg A.J."/>
            <person name="Griffiths-Jones S."/>
            <person name="Gross S."/>
            <person name="Guigo R."/>
            <person name="Gustafson E.A."/>
            <person name="Haerty W."/>
            <person name="Hahn M.W."/>
            <person name="Halligan D.L."/>
            <person name="Halpern A.L."/>
            <person name="Halter G.M."/>
            <person name="Han M.V."/>
            <person name="Heger A."/>
            <person name="Hillier L."/>
            <person name="Hinrichs A.S."/>
            <person name="Holmes I."/>
            <person name="Hoskins R.A."/>
            <person name="Hubisz M.J."/>
            <person name="Hultmark D."/>
            <person name="Huntley M.A."/>
            <person name="Jaffe D.B."/>
            <person name="Jagadeeshan S."/>
            <person name="Jeck W.R."/>
            <person name="Johnson J."/>
            <person name="Jones C.D."/>
            <person name="Jordan W.C."/>
            <person name="Karpen G.H."/>
            <person name="Kataoka E."/>
            <person name="Keightley P.D."/>
            <person name="Kheradpour P."/>
            <person name="Kirkness E.F."/>
            <person name="Koerich L.B."/>
            <person name="Kristiansen K."/>
            <person name="Kudrna D."/>
            <person name="Kulathinal R.J."/>
            <person name="Kumar S."/>
            <person name="Kwok R."/>
            <person name="Lander E."/>
            <person name="Langley C.H."/>
            <person name="Lapoint R."/>
            <person name="Lazzaro B.P."/>
            <person name="Lee S.J."/>
            <person name="Levesque L."/>
            <person name="Li R."/>
            <person name="Lin C.F."/>
            <person name="Lin M.F."/>
            <person name="Lindblad-Toh K."/>
            <person name="Llopart A."/>
            <person name="Long M."/>
            <person name="Low L."/>
            <person name="Lozovsky E."/>
            <person name="Lu J."/>
            <person name="Luo M."/>
            <person name="Machado C.A."/>
            <person name="Makalowski W."/>
            <person name="Marzo M."/>
            <person name="Matsuda M."/>
            <person name="Matzkin L."/>
            <person name="McAllister B."/>
            <person name="McBride C.S."/>
            <person name="McKernan B."/>
            <person name="McKernan K."/>
            <person name="Mendez-Lago M."/>
            <person name="Minx P."/>
            <person name="Mollenhauer M.U."/>
            <person name="Montooth K."/>
            <person name="Mount S.M."/>
            <person name="Mu X."/>
            <person name="Myers E."/>
            <person name="Negre B."/>
            <person name="Newfeld S."/>
            <person name="Nielsen R."/>
            <person name="Noor M.A."/>
            <person name="O'Grady P."/>
            <person name="Pachter L."/>
            <person name="Papaceit M."/>
            <person name="Parisi M.J."/>
            <person name="Parisi M."/>
            <person name="Parts L."/>
            <person name="Pedersen J.S."/>
            <person name="Pesole G."/>
            <person name="Phillippy A.M."/>
            <person name="Ponting C.P."/>
            <person name="Pop M."/>
            <person name="Porcelli D."/>
            <person name="Powell J.R."/>
            <person name="Prohaska S."/>
            <person name="Pruitt K."/>
            <person name="Puig M."/>
            <person name="Quesneville H."/>
            <person name="Ram K.R."/>
            <person name="Rand D."/>
            <person name="Rasmussen M.D."/>
            <person name="Reed L.K."/>
            <person name="Reenan R."/>
            <person name="Reily A."/>
            <person name="Remington K.A."/>
            <person name="Rieger T.T."/>
            <person name="Ritchie M.G."/>
            <person name="Robin C."/>
            <person name="Rogers Y.H."/>
            <person name="Rohde C."/>
            <person name="Rozas J."/>
            <person name="Rubenfield M.J."/>
            <person name="Ruiz A."/>
            <person name="Russo S."/>
            <person name="Salzberg S.L."/>
            <person name="Sanchez-Gracia A."/>
            <person name="Saranga D.J."/>
            <person name="Sato H."/>
            <person name="Schaeffer S.W."/>
            <person name="Schatz M.C."/>
            <person name="Schlenke T."/>
            <person name="Schwartz R."/>
            <person name="Segarra C."/>
            <person name="Singh R.S."/>
            <person name="Sirot L."/>
            <person name="Sirota M."/>
            <person name="Sisneros N.B."/>
            <person name="Smith C.D."/>
            <person name="Smith T.F."/>
            <person name="Spieth J."/>
            <person name="Stage D.E."/>
            <person name="Stark A."/>
            <person name="Stephan W."/>
            <person name="Strausberg R.L."/>
            <person name="Strempel S."/>
            <person name="Sturgill D."/>
            <person name="Sutton G."/>
            <person name="Sutton G.G."/>
            <person name="Tao W."/>
            <person name="Teichmann S."/>
            <person name="Tobari Y.N."/>
            <person name="Tomimura Y."/>
            <person name="Tsolas J.M."/>
            <person name="Valente V.L."/>
            <person name="Venter E."/>
            <person name="Venter J.C."/>
            <person name="Vicario S."/>
            <person name="Vieira F.G."/>
            <person name="Vilella A.J."/>
            <person name="Villasante A."/>
            <person name="Walenz B."/>
            <person name="Wang J."/>
            <person name="Wasserman M."/>
            <person name="Watts T."/>
            <person name="Wilson D."/>
            <person name="Wilson R.K."/>
            <person name="Wing R.A."/>
            <person name="Wolfner M.F."/>
            <person name="Wong A."/>
            <person name="Wong G.K."/>
            <person name="Wu C.I."/>
            <person name="Wu G."/>
            <person name="Yamamoto D."/>
            <person name="Yang H.P."/>
            <person name="Yang S.P."/>
            <person name="Yorke J.A."/>
            <person name="Yoshida K."/>
            <person name="Zdobnov E."/>
            <person name="Zhang P."/>
            <person name="Zhang Y."/>
            <person name="Zimin A.V."/>
            <person name="Baldwin J."/>
            <person name="Abdouelleil A."/>
            <person name="Abdulkadir J."/>
            <person name="Abebe A."/>
            <person name="Abera B."/>
            <person name="Abreu J."/>
            <person name="Acer S.C."/>
            <person name="Aftuck L."/>
            <person name="Alexander A."/>
            <person name="An P."/>
            <person name="Anderson E."/>
            <person name="Anderson S."/>
            <person name="Arachi H."/>
            <person name="Azer M."/>
            <person name="Bachantsang P."/>
            <person name="Barry A."/>
            <person name="Bayul T."/>
            <person name="Berlin A."/>
            <person name="Bessette D."/>
            <person name="Bloom T."/>
            <person name="Blye J."/>
            <person name="Boguslavskiy L."/>
            <person name="Bonnet C."/>
            <person name="Boukhgalter B."/>
            <person name="Bourzgui I."/>
            <person name="Brown A."/>
            <person name="Cahill P."/>
            <person name="Channer S."/>
            <person name="Cheshatsang Y."/>
            <person name="Chuda L."/>
            <person name="Citroen M."/>
            <person name="Collymore A."/>
            <person name="Cooke P."/>
            <person name="Costello M."/>
            <person name="D'Aco K."/>
            <person name="Daza R."/>
            <person name="De Haan G."/>
            <person name="DeGray S."/>
            <person name="DeMaso C."/>
            <person name="Dhargay N."/>
            <person name="Dooley K."/>
            <person name="Dooley E."/>
            <person name="Doricent M."/>
            <person name="Dorje P."/>
            <person name="Dorjee K."/>
            <person name="Dupes A."/>
            <person name="Elong R."/>
            <person name="Falk J."/>
            <person name="Farina A."/>
            <person name="Faro S."/>
            <person name="Ferguson D."/>
            <person name="Fisher S."/>
            <person name="Foley C.D."/>
            <person name="Franke A."/>
            <person name="Friedrich D."/>
            <person name="Gadbois L."/>
            <person name="Gearin G."/>
            <person name="Gearin C.R."/>
            <person name="Giannoukos G."/>
            <person name="Goode T."/>
            <person name="Graham J."/>
            <person name="Grandbois E."/>
            <person name="Grewal S."/>
            <person name="Gyaltsen K."/>
            <person name="Hafez N."/>
            <person name="Hagos B."/>
            <person name="Hall J."/>
            <person name="Henson C."/>
            <person name="Hollinger A."/>
            <person name="Honan T."/>
            <person name="Huard M.D."/>
            <person name="Hughes L."/>
            <person name="Hurhula B."/>
            <person name="Husby M.E."/>
            <person name="Kamat A."/>
            <person name="Kanga B."/>
            <person name="Kashin S."/>
            <person name="Khazanovich D."/>
            <person name="Kisner P."/>
            <person name="Lance K."/>
            <person name="Lara M."/>
            <person name="Lee W."/>
            <person name="Lennon N."/>
            <person name="Letendre F."/>
            <person name="LeVine R."/>
            <person name="Lipovsky A."/>
            <person name="Liu X."/>
            <person name="Liu J."/>
            <person name="Liu S."/>
            <person name="Lokyitsang T."/>
            <person name="Lokyitsang Y."/>
            <person name="Lubonja R."/>
            <person name="Lui A."/>
            <person name="MacDonald P."/>
            <person name="Magnisalis V."/>
            <person name="Maru K."/>
            <person name="Matthews C."/>
            <person name="McCusker W."/>
            <person name="McDonough S."/>
            <person name="Mehta T."/>
            <person name="Meldrim J."/>
            <person name="Meneus L."/>
            <person name="Mihai O."/>
            <person name="Mihalev A."/>
            <person name="Mihova T."/>
            <person name="Mittelman R."/>
            <person name="Mlenga V."/>
            <person name="Montmayeur A."/>
            <person name="Mulrain L."/>
            <person name="Navidi A."/>
            <person name="Naylor J."/>
            <person name="Negash T."/>
            <person name="Nguyen T."/>
            <person name="Nguyen N."/>
            <person name="Nicol R."/>
            <person name="Norbu C."/>
            <person name="Norbu N."/>
            <person name="Novod N."/>
            <person name="O'Neill B."/>
            <person name="Osman S."/>
            <person name="Markiewicz E."/>
            <person name="Oyono O.L."/>
            <person name="Patti C."/>
            <person name="Phunkhang P."/>
            <person name="Pierre F."/>
            <person name="Priest M."/>
            <person name="Raghuraman S."/>
            <person name="Rege F."/>
            <person name="Reyes R."/>
            <person name="Rise C."/>
            <person name="Rogov P."/>
            <person name="Ross K."/>
            <person name="Ryan E."/>
            <person name="Settipalli S."/>
            <person name="Shea T."/>
            <person name="Sherpa N."/>
            <person name="Shi L."/>
            <person name="Shih D."/>
            <person name="Sparrow T."/>
            <person name="Spaulding J."/>
            <person name="Stalker J."/>
            <person name="Stange-Thomann N."/>
            <person name="Stavropoulos S."/>
            <person name="Stone C."/>
            <person name="Strader C."/>
            <person name="Tesfaye S."/>
            <person name="Thomson T."/>
            <person name="Thoulutsang Y."/>
            <person name="Thoulutsang D."/>
            <person name="Topham K."/>
            <person name="Topping I."/>
            <person name="Tsamla T."/>
            <person name="Vassiliev H."/>
            <person name="Vo A."/>
            <person name="Wangchuk T."/>
            <person name="Wangdi T."/>
            <person name="Weiand M."/>
            <person name="Wilkinson J."/>
            <person name="Wilson A."/>
            <person name="Yadav S."/>
            <person name="Young G."/>
            <person name="Yu Q."/>
            <person name="Zembek L."/>
            <person name="Zhong D."/>
            <person name="Zimmer A."/>
            <person name="Zwirko Z."/>
            <person name="Jaffe D.B."/>
            <person name="Alvarez P."/>
            <person name="Brockman W."/>
            <person name="Butler J."/>
            <person name="Chin C."/>
            <person name="Gnerre S."/>
            <person name="Grabherr M."/>
            <person name="Kleber M."/>
            <person name="Mauceli E."/>
            <person name="MacCallum I."/>
        </authorList>
    </citation>
    <scope>NUCLEOTIDE SEQUENCE [LARGE SCALE GENOMIC DNA]</scope>
    <source>
        <strain evidence="6">MSH-3 / Tucson 14011-0111.49</strain>
    </source>
</reference>
<dbReference type="Pfam" id="PF00147">
    <property type="entry name" value="Fibrinogen_C"/>
    <property type="match status" value="1"/>
</dbReference>
<evidence type="ECO:0000256" key="2">
    <source>
        <dbReference type="SAM" id="Coils"/>
    </source>
</evidence>
<dbReference type="Proteomes" id="UP000008744">
    <property type="component" value="Unassembled WGS sequence"/>
</dbReference>
<dbReference type="PhylomeDB" id="B4GKA6"/>
<dbReference type="Gene3D" id="3.90.215.10">
    <property type="entry name" value="Gamma Fibrinogen, chain A, domain 1"/>
    <property type="match status" value="1"/>
</dbReference>
<dbReference type="eggNOG" id="KOG2579">
    <property type="taxonomic scope" value="Eukaryota"/>
</dbReference>
<dbReference type="InterPro" id="IPR002181">
    <property type="entry name" value="Fibrinogen_a/b/g_C_dom"/>
</dbReference>
<dbReference type="SMR" id="B4GKA6"/>
<keyword evidence="1" id="KW-1015">Disulfide bond</keyword>
<dbReference type="PROSITE" id="PS51406">
    <property type="entry name" value="FIBRINOGEN_C_2"/>
    <property type="match status" value="1"/>
</dbReference>
<sequence>MRSSGFVVFIFWLLLQGESFLASGDREIYLPQELSIEDQCSEYCFSVVKLFFDHFIRSKVASDANGDLKNKIYLLETQLKNKDEEIKLKNQQIADKDEQIKREQFEAKINSSEAEIIKLNATIEKNELKSSRIIDLETQIKEYQLQLNNKTEDIKAFTVRIKLLETETNKSRDELISTKEEIEKCHAKIKDQEVEIKHGQDQLAIKEGLLKAFESTVREKESQFKNLTSETELLRGKYEASSCLPFVNSTNVHSIRLFDTDPFIVHCCSNVSGSGWTLIQRRVNANENFNRSWTDYKMGFGDLRENFFLGLEKIHRMTLLQPHELYIQLQDVNGSTRYARYDDFKIGSEEEAYELISLGKYSGTAGDSLTKFQLNMKFSTLDRDNDANVKRNCAKMFGGGWWFSACGRSHLNGNYYKDGTCEVRDGIIWATWKDYDFTISLTFSQMMIRPKTL</sequence>
<dbReference type="OMA" id="QYNANAL"/>
<evidence type="ECO:0000313" key="5">
    <source>
        <dbReference type="EMBL" id="EDW37072.1"/>
    </source>
</evidence>
<evidence type="ECO:0000256" key="1">
    <source>
        <dbReference type="ARBA" id="ARBA00023157"/>
    </source>
</evidence>
<keyword evidence="2" id="KW-0175">Coiled coil</keyword>
<dbReference type="AlphaFoldDB" id="B4GKA6"/>
<dbReference type="InterPro" id="IPR014716">
    <property type="entry name" value="Fibrinogen_a/b/g_C_1"/>
</dbReference>
<keyword evidence="6" id="KW-1185">Reference proteome</keyword>
<proteinExistence type="predicted"/>
<dbReference type="SMART" id="SM00186">
    <property type="entry name" value="FBG"/>
    <property type="match status" value="1"/>
</dbReference>
<evidence type="ECO:0000259" key="4">
    <source>
        <dbReference type="PROSITE" id="PS51406"/>
    </source>
</evidence>
<name>B4GKA6_DROPE</name>
<organism evidence="6">
    <name type="scientific">Drosophila persimilis</name>
    <name type="common">Fruit fly</name>
    <dbReference type="NCBI Taxonomy" id="7234"/>
    <lineage>
        <taxon>Eukaryota</taxon>
        <taxon>Metazoa</taxon>
        <taxon>Ecdysozoa</taxon>
        <taxon>Arthropoda</taxon>
        <taxon>Hexapoda</taxon>
        <taxon>Insecta</taxon>
        <taxon>Pterygota</taxon>
        <taxon>Neoptera</taxon>
        <taxon>Endopterygota</taxon>
        <taxon>Diptera</taxon>
        <taxon>Brachycera</taxon>
        <taxon>Muscomorpha</taxon>
        <taxon>Ephydroidea</taxon>
        <taxon>Drosophilidae</taxon>
        <taxon>Drosophila</taxon>
        <taxon>Sophophora</taxon>
    </lineage>
</organism>
<dbReference type="PANTHER" id="PTHR19143">
    <property type="entry name" value="FIBRINOGEN/TENASCIN/ANGIOPOEITIN"/>
    <property type="match status" value="1"/>
</dbReference>
<feature type="chain" id="PRO_5002807082" evidence="3">
    <location>
        <begin position="18"/>
        <end position="453"/>
    </location>
</feature>
<dbReference type="STRING" id="7234.B4GKA6"/>
<dbReference type="InterPro" id="IPR036056">
    <property type="entry name" value="Fibrinogen-like_C"/>
</dbReference>
<dbReference type="GO" id="GO:0005615">
    <property type="term" value="C:extracellular space"/>
    <property type="evidence" value="ECO:0007669"/>
    <property type="project" value="TreeGrafter"/>
</dbReference>
<dbReference type="PANTHER" id="PTHR19143:SF327">
    <property type="entry name" value="FI21813P1-RELATED"/>
    <property type="match status" value="1"/>
</dbReference>
<dbReference type="CDD" id="cd00087">
    <property type="entry name" value="FReD"/>
    <property type="match status" value="1"/>
</dbReference>
<dbReference type="InterPro" id="IPR020837">
    <property type="entry name" value="Fibrinogen_CS"/>
</dbReference>
<dbReference type="SUPFAM" id="SSF56496">
    <property type="entry name" value="Fibrinogen C-terminal domain-like"/>
    <property type="match status" value="1"/>
</dbReference>